<accession>A0A0L7KSR9</accession>
<dbReference type="InterPro" id="IPR012132">
    <property type="entry name" value="GMC_OxRdtase"/>
</dbReference>
<comment type="cofactor">
    <cofactor evidence="1 5">
        <name>FAD</name>
        <dbReference type="ChEBI" id="CHEBI:57692"/>
    </cofactor>
</comment>
<evidence type="ECO:0000313" key="9">
    <source>
        <dbReference type="Proteomes" id="UP000037510"/>
    </source>
</evidence>
<evidence type="ECO:0000259" key="7">
    <source>
        <dbReference type="Pfam" id="PF05199"/>
    </source>
</evidence>
<evidence type="ECO:0000256" key="4">
    <source>
        <dbReference type="ARBA" id="ARBA00022827"/>
    </source>
</evidence>
<dbReference type="SUPFAM" id="SSF51905">
    <property type="entry name" value="FAD/NAD(P)-binding domain"/>
    <property type="match status" value="1"/>
</dbReference>
<evidence type="ECO:0000256" key="2">
    <source>
        <dbReference type="ARBA" id="ARBA00010790"/>
    </source>
</evidence>
<keyword evidence="3" id="KW-0285">Flavoprotein</keyword>
<comment type="caution">
    <text evidence="8">The sequence shown here is derived from an EMBL/GenBank/DDBJ whole genome shotgun (WGS) entry which is preliminary data.</text>
</comment>
<dbReference type="SUPFAM" id="SSF54373">
    <property type="entry name" value="FAD-linked reductases, C-terminal domain"/>
    <property type="match status" value="1"/>
</dbReference>
<dbReference type="InterPro" id="IPR007867">
    <property type="entry name" value="GMC_OxRtase_C"/>
</dbReference>
<dbReference type="Pfam" id="PF05199">
    <property type="entry name" value="GMC_oxred_C"/>
    <property type="match status" value="1"/>
</dbReference>
<dbReference type="GO" id="GO:0016614">
    <property type="term" value="F:oxidoreductase activity, acting on CH-OH group of donors"/>
    <property type="evidence" value="ECO:0007669"/>
    <property type="project" value="InterPro"/>
</dbReference>
<dbReference type="PANTHER" id="PTHR11552">
    <property type="entry name" value="GLUCOSE-METHANOL-CHOLINE GMC OXIDOREDUCTASE"/>
    <property type="match status" value="1"/>
</dbReference>
<protein>
    <submittedName>
        <fullName evidence="8">Putative ecdysone oxidase</fullName>
    </submittedName>
</protein>
<dbReference type="GO" id="GO:0050660">
    <property type="term" value="F:flavin adenine dinucleotide binding"/>
    <property type="evidence" value="ECO:0007669"/>
    <property type="project" value="InterPro"/>
</dbReference>
<dbReference type="InterPro" id="IPR000172">
    <property type="entry name" value="GMC_OxRdtase_N"/>
</dbReference>
<dbReference type="InterPro" id="IPR036188">
    <property type="entry name" value="FAD/NAD-bd_sf"/>
</dbReference>
<evidence type="ECO:0000259" key="6">
    <source>
        <dbReference type="Pfam" id="PF00732"/>
    </source>
</evidence>
<dbReference type="AlphaFoldDB" id="A0A0L7KSR9"/>
<sequence length="478" mass="53678">MDSLLHIISSAEVVSLIPIVRQLQTAFAVISTLNITSHEYPPQATVYDGQVFDFIIIGGGSAGCVLANRLTEITNWKVLLVEAGGDPPLESVVPGFFPLVDYSLYADWNYYTVNDGFSAQSHKTKNIHMTRGKMLGGSSGANYMFYVRGNKADYNGWAAQGNEGWDWDNVTYYFKKSERLNDKAIFKSKSTSLHKTKGFLGITRPQWRRRTQKYFDAFREIGHEILLDTNGFQQLGYSEPTFTINNNIRQSTAVAFLRPIKHRPNLYILKNSLATKTLGFPFPPATIQIALICSFIIGYRDDICIEITKASKRRETFSALITLLHPESRGRIRLRSNNPEDSPVIDAGYFANRKDLENFAHYIEDYMNVLNSTYFKSVDSDAIDVKLRECKGLTFLTHEYWKCYALNLATTLWHPVGTCAMGPEGVLDAQLRVRGVSGLRVVDASIMPTITSGNTNAPTIMIAEKAADMIKVDHGVFR</sequence>
<dbReference type="PIRSF" id="PIRSF000137">
    <property type="entry name" value="Alcohol_oxidase"/>
    <property type="match status" value="1"/>
</dbReference>
<name>A0A0L7KSR9_OPEBR</name>
<feature type="domain" description="Glucose-methanol-choline oxidoreductase N-terminal" evidence="6">
    <location>
        <begin position="52"/>
        <end position="277"/>
    </location>
</feature>
<gene>
    <name evidence="8" type="ORF">OBRU01_21800</name>
</gene>
<evidence type="ECO:0000256" key="5">
    <source>
        <dbReference type="PIRSR" id="PIRSR000137-2"/>
    </source>
</evidence>
<evidence type="ECO:0000256" key="3">
    <source>
        <dbReference type="ARBA" id="ARBA00022630"/>
    </source>
</evidence>
<reference evidence="8 9" key="1">
    <citation type="journal article" date="2015" name="Genome Biol. Evol.">
        <title>The genome of winter moth (Operophtera brumata) provides a genomic perspective on sexual dimorphism and phenology.</title>
        <authorList>
            <person name="Derks M.F."/>
            <person name="Smit S."/>
            <person name="Salis L."/>
            <person name="Schijlen E."/>
            <person name="Bossers A."/>
            <person name="Mateman C."/>
            <person name="Pijl A.S."/>
            <person name="de Ridder D."/>
            <person name="Groenen M.A."/>
            <person name="Visser M.E."/>
            <person name="Megens H.J."/>
        </authorList>
    </citation>
    <scope>NUCLEOTIDE SEQUENCE [LARGE SCALE GENOMIC DNA]</scope>
    <source>
        <strain evidence="8">WM2013NL</strain>
        <tissue evidence="8">Head and thorax</tissue>
    </source>
</reference>
<dbReference type="Gene3D" id="3.50.50.60">
    <property type="entry name" value="FAD/NAD(P)-binding domain"/>
    <property type="match status" value="2"/>
</dbReference>
<feature type="domain" description="Glucose-methanol-choline oxidoreductase C-terminal" evidence="7">
    <location>
        <begin position="326"/>
        <end position="463"/>
    </location>
</feature>
<dbReference type="STRING" id="104452.A0A0L7KSR9"/>
<dbReference type="Pfam" id="PF00732">
    <property type="entry name" value="GMC_oxred_N"/>
    <property type="match status" value="1"/>
</dbReference>
<comment type="similarity">
    <text evidence="2">Belongs to the GMC oxidoreductase family.</text>
</comment>
<evidence type="ECO:0000256" key="1">
    <source>
        <dbReference type="ARBA" id="ARBA00001974"/>
    </source>
</evidence>
<dbReference type="Gene3D" id="3.30.560.10">
    <property type="entry name" value="Glucose Oxidase, domain 3"/>
    <property type="match status" value="2"/>
</dbReference>
<proteinExistence type="inferred from homology"/>
<keyword evidence="9" id="KW-1185">Reference proteome</keyword>
<dbReference type="EMBL" id="JTDY01006348">
    <property type="protein sequence ID" value="KOB66084.1"/>
    <property type="molecule type" value="Genomic_DNA"/>
</dbReference>
<keyword evidence="4 5" id="KW-0274">FAD</keyword>
<dbReference type="Proteomes" id="UP000037510">
    <property type="component" value="Unassembled WGS sequence"/>
</dbReference>
<dbReference type="PANTHER" id="PTHR11552:SF147">
    <property type="entry name" value="CHOLINE DEHYDROGENASE, MITOCHONDRIAL"/>
    <property type="match status" value="1"/>
</dbReference>
<evidence type="ECO:0000313" key="8">
    <source>
        <dbReference type="EMBL" id="KOB66084.1"/>
    </source>
</evidence>
<feature type="binding site" evidence="5">
    <location>
        <begin position="413"/>
        <end position="414"/>
    </location>
    <ligand>
        <name>FAD</name>
        <dbReference type="ChEBI" id="CHEBI:57692"/>
    </ligand>
</feature>
<organism evidence="8 9">
    <name type="scientific">Operophtera brumata</name>
    <name type="common">Winter moth</name>
    <name type="synonym">Phalaena brumata</name>
    <dbReference type="NCBI Taxonomy" id="104452"/>
    <lineage>
        <taxon>Eukaryota</taxon>
        <taxon>Metazoa</taxon>
        <taxon>Ecdysozoa</taxon>
        <taxon>Arthropoda</taxon>
        <taxon>Hexapoda</taxon>
        <taxon>Insecta</taxon>
        <taxon>Pterygota</taxon>
        <taxon>Neoptera</taxon>
        <taxon>Endopterygota</taxon>
        <taxon>Lepidoptera</taxon>
        <taxon>Glossata</taxon>
        <taxon>Ditrysia</taxon>
        <taxon>Geometroidea</taxon>
        <taxon>Geometridae</taxon>
        <taxon>Larentiinae</taxon>
        <taxon>Operophtera</taxon>
    </lineage>
</organism>